<dbReference type="OrthoDB" id="305997at2157"/>
<feature type="transmembrane region" description="Helical" evidence="1">
    <location>
        <begin position="53"/>
        <end position="70"/>
    </location>
</feature>
<sequence>MTGTSPDDDRFEFTTDLRRGGWVGVTSSALVVATDEQYRVAADDIEEVTFEDVDWFVAILGLVIVGYGLYSLQFDALFGLAFAVVGVASLALTYRKRNRVRIRVVGRAKPLVVYPHSVDPLKRALEPLLAQQGGSTDR</sequence>
<evidence type="ECO:0000256" key="1">
    <source>
        <dbReference type="SAM" id="Phobius"/>
    </source>
</evidence>
<accession>A0A1H8WE90</accession>
<proteinExistence type="predicted"/>
<dbReference type="AlphaFoldDB" id="A0A1H8WE90"/>
<keyword evidence="1" id="KW-0812">Transmembrane</keyword>
<keyword evidence="1" id="KW-0472">Membrane</keyword>
<dbReference type="RefSeq" id="WP_089827798.1">
    <property type="nucleotide sequence ID" value="NZ_FODV01000028.1"/>
</dbReference>
<protein>
    <submittedName>
        <fullName evidence="2">Uncharacterized protein</fullName>
    </submittedName>
</protein>
<evidence type="ECO:0000313" key="3">
    <source>
        <dbReference type="Proteomes" id="UP000199126"/>
    </source>
</evidence>
<dbReference type="EMBL" id="FODV01000028">
    <property type="protein sequence ID" value="SEP25982.1"/>
    <property type="molecule type" value="Genomic_DNA"/>
</dbReference>
<organism evidence="2 3">
    <name type="scientific">Halogranum amylolyticum</name>
    <dbReference type="NCBI Taxonomy" id="660520"/>
    <lineage>
        <taxon>Archaea</taxon>
        <taxon>Methanobacteriati</taxon>
        <taxon>Methanobacteriota</taxon>
        <taxon>Stenosarchaea group</taxon>
        <taxon>Halobacteria</taxon>
        <taxon>Halobacteriales</taxon>
        <taxon>Haloferacaceae</taxon>
    </lineage>
</organism>
<feature type="transmembrane region" description="Helical" evidence="1">
    <location>
        <begin position="76"/>
        <end position="94"/>
    </location>
</feature>
<name>A0A1H8WE90_9EURY</name>
<dbReference type="Proteomes" id="UP000199126">
    <property type="component" value="Unassembled WGS sequence"/>
</dbReference>
<reference evidence="3" key="1">
    <citation type="submission" date="2016-10" db="EMBL/GenBank/DDBJ databases">
        <authorList>
            <person name="Varghese N."/>
            <person name="Submissions S."/>
        </authorList>
    </citation>
    <scope>NUCLEOTIDE SEQUENCE [LARGE SCALE GENOMIC DNA]</scope>
    <source>
        <strain evidence="3">CGMCC 1.10121</strain>
    </source>
</reference>
<keyword evidence="1" id="KW-1133">Transmembrane helix</keyword>
<keyword evidence="3" id="KW-1185">Reference proteome</keyword>
<evidence type="ECO:0000313" key="2">
    <source>
        <dbReference type="EMBL" id="SEP25982.1"/>
    </source>
</evidence>
<gene>
    <name evidence="2" type="ORF">SAMN04487948_12824</name>
</gene>